<evidence type="ECO:0000256" key="3">
    <source>
        <dbReference type="ARBA" id="ARBA00022475"/>
    </source>
</evidence>
<evidence type="ECO:0000313" key="12">
    <source>
        <dbReference type="EMBL" id="MDN8598381.1"/>
    </source>
</evidence>
<keyword evidence="8 10" id="KW-0472">Membrane</keyword>
<evidence type="ECO:0000256" key="10">
    <source>
        <dbReference type="SAM" id="Phobius"/>
    </source>
</evidence>
<evidence type="ECO:0000256" key="7">
    <source>
        <dbReference type="ARBA" id="ARBA00022989"/>
    </source>
</evidence>
<dbReference type="InterPro" id="IPR024744">
    <property type="entry name" value="CSS-motif_dom"/>
</dbReference>
<dbReference type="PANTHER" id="PTHR33121">
    <property type="entry name" value="CYCLIC DI-GMP PHOSPHODIESTERASE PDEF"/>
    <property type="match status" value="1"/>
</dbReference>
<gene>
    <name evidence="12" type="ORF">Q0A17_02965</name>
</gene>
<evidence type="ECO:0000256" key="5">
    <source>
        <dbReference type="ARBA" id="ARBA00022692"/>
    </source>
</evidence>
<accession>A0ABT8PPX3</accession>
<keyword evidence="3" id="KW-1003">Cell membrane</keyword>
<keyword evidence="13" id="KW-1185">Reference proteome</keyword>
<keyword evidence="5 10" id="KW-0812">Transmembrane</keyword>
<dbReference type="EMBL" id="JAUJYW010000001">
    <property type="protein sequence ID" value="MDN8598381.1"/>
    <property type="molecule type" value="Genomic_DNA"/>
</dbReference>
<dbReference type="EC" id="3.1.4.52" evidence="2"/>
<dbReference type="InterPro" id="IPR035919">
    <property type="entry name" value="EAL_sf"/>
</dbReference>
<comment type="caution">
    <text evidence="12">The sequence shown here is derived from an EMBL/GenBank/DDBJ whole genome shotgun (WGS) entry which is preliminary data.</text>
</comment>
<dbReference type="InterPro" id="IPR001633">
    <property type="entry name" value="EAL_dom"/>
</dbReference>
<dbReference type="RefSeq" id="WP_301696700.1">
    <property type="nucleotide sequence ID" value="NZ_JAUJYW010000001.1"/>
</dbReference>
<reference evidence="12 13" key="1">
    <citation type="submission" date="2023-07" db="EMBL/GenBank/DDBJ databases">
        <title>Citrobacter selenititolerans sp. nov., isolated from seleniferous soil.</title>
        <authorList>
            <person name="Zhang S."/>
            <person name="Li K."/>
            <person name="Peng J."/>
            <person name="Wang H."/>
            <person name="Sun J."/>
            <person name="Guo Y."/>
        </authorList>
    </citation>
    <scope>NUCLEOTIDE SEQUENCE [LARGE SCALE GENOMIC DNA]</scope>
    <source>
        <strain evidence="12 13">S2-9</strain>
    </source>
</reference>
<evidence type="ECO:0000256" key="1">
    <source>
        <dbReference type="ARBA" id="ARBA00004651"/>
    </source>
</evidence>
<evidence type="ECO:0000256" key="6">
    <source>
        <dbReference type="ARBA" id="ARBA00022801"/>
    </source>
</evidence>
<evidence type="ECO:0000256" key="2">
    <source>
        <dbReference type="ARBA" id="ARBA00012282"/>
    </source>
</evidence>
<sequence>MPFGLLKKRRFKYRLVRAILVGLFCILLGLISTFWQTASNLKRTTTLRMTHARQLVEGTLDSARHAALAVKDNLGKPCLEPVEFQLRMQVAYSQDVRSVNLAQGNKIYCSSLYGSNLENISFDNYTNGMLYLMSDTRVRKGQPLIIYRMVIGNDSIVVRLYGDHILSELNVISINLPLSLAVGRQQWQTSAVPPFSSSMSGYLELASTRYPFRIVTVISPADYAHYFWIFSRFTLFAWFLLAVIVGFGVFRWSGRYITPEHELRQALELQEFIPYFQPVVSGEHTHWIGCEILMRWSHPTLGVIPPDRFIPLAESCNLIMPMTQMLMTQVRKQFVPLVHLLPKDFHFAFNISASQLKDFNLVEDCRVFIQAFSDNPVKLVLELTERELLVTDGATERLVAELHKLGVLIAIDDFGTGNSSLKYLQSFNVDILKIDKSFVSNIGVDSHSVHIIDNIIDLATRLHLQTVAEGVENEVQAAYLKARNVTSLQGYLYGKPIPMEDFARQFYASV</sequence>
<dbReference type="InterPro" id="IPR050706">
    <property type="entry name" value="Cyclic-di-GMP_PDE-like"/>
</dbReference>
<feature type="domain" description="EAL" evidence="11">
    <location>
        <begin position="256"/>
        <end position="510"/>
    </location>
</feature>
<dbReference type="Gene3D" id="3.20.20.450">
    <property type="entry name" value="EAL domain"/>
    <property type="match status" value="1"/>
</dbReference>
<comment type="catalytic activity">
    <reaction evidence="9">
        <text>3',3'-c-di-GMP + H2O = 5'-phosphoguanylyl(3'-&gt;5')guanosine + H(+)</text>
        <dbReference type="Rhea" id="RHEA:24902"/>
        <dbReference type="ChEBI" id="CHEBI:15377"/>
        <dbReference type="ChEBI" id="CHEBI:15378"/>
        <dbReference type="ChEBI" id="CHEBI:58754"/>
        <dbReference type="ChEBI" id="CHEBI:58805"/>
        <dbReference type="EC" id="3.1.4.52"/>
    </reaction>
</comment>
<dbReference type="SMART" id="SM00052">
    <property type="entry name" value="EAL"/>
    <property type="match status" value="1"/>
</dbReference>
<evidence type="ECO:0000256" key="4">
    <source>
        <dbReference type="ARBA" id="ARBA00022636"/>
    </source>
</evidence>
<keyword evidence="7 10" id="KW-1133">Transmembrane helix</keyword>
<feature type="transmembrane region" description="Helical" evidence="10">
    <location>
        <begin position="226"/>
        <end position="250"/>
    </location>
</feature>
<dbReference type="SUPFAM" id="SSF141868">
    <property type="entry name" value="EAL domain-like"/>
    <property type="match status" value="1"/>
</dbReference>
<dbReference type="PANTHER" id="PTHR33121:SF80">
    <property type="entry name" value="CYCLIC DI-GMP PHOSPHODIESTERASE PDEL"/>
    <property type="match status" value="1"/>
</dbReference>
<evidence type="ECO:0000256" key="8">
    <source>
        <dbReference type="ARBA" id="ARBA00023136"/>
    </source>
</evidence>
<feature type="transmembrane region" description="Helical" evidence="10">
    <location>
        <begin position="15"/>
        <end position="35"/>
    </location>
</feature>
<keyword evidence="6" id="KW-0378">Hydrolase</keyword>
<name>A0ABT8PPX3_9ENTR</name>
<proteinExistence type="predicted"/>
<dbReference type="Pfam" id="PF12792">
    <property type="entry name" value="CSS-motif"/>
    <property type="match status" value="1"/>
</dbReference>
<dbReference type="CDD" id="cd01948">
    <property type="entry name" value="EAL"/>
    <property type="match status" value="1"/>
</dbReference>
<organism evidence="12 13">
    <name type="scientific">Citrobacter enshiensis</name>
    <dbReference type="NCBI Taxonomy" id="2971264"/>
    <lineage>
        <taxon>Bacteria</taxon>
        <taxon>Pseudomonadati</taxon>
        <taxon>Pseudomonadota</taxon>
        <taxon>Gammaproteobacteria</taxon>
        <taxon>Enterobacterales</taxon>
        <taxon>Enterobacteriaceae</taxon>
        <taxon>Citrobacter</taxon>
    </lineage>
</organism>
<protein>
    <recommendedName>
        <fullName evidence="2">cyclic-guanylate-specific phosphodiesterase</fullName>
        <ecNumber evidence="2">3.1.4.52</ecNumber>
    </recommendedName>
</protein>
<evidence type="ECO:0000313" key="13">
    <source>
        <dbReference type="Proteomes" id="UP001174867"/>
    </source>
</evidence>
<evidence type="ECO:0000259" key="11">
    <source>
        <dbReference type="PROSITE" id="PS50883"/>
    </source>
</evidence>
<evidence type="ECO:0000256" key="9">
    <source>
        <dbReference type="ARBA" id="ARBA00034290"/>
    </source>
</evidence>
<comment type="subcellular location">
    <subcellularLocation>
        <location evidence="1">Cell membrane</location>
        <topology evidence="1">Multi-pass membrane protein</topology>
    </subcellularLocation>
</comment>
<dbReference type="Pfam" id="PF00563">
    <property type="entry name" value="EAL"/>
    <property type="match status" value="1"/>
</dbReference>
<dbReference type="Proteomes" id="UP001174867">
    <property type="component" value="Unassembled WGS sequence"/>
</dbReference>
<keyword evidence="4" id="KW-0973">c-di-GMP</keyword>
<dbReference type="PROSITE" id="PS50883">
    <property type="entry name" value="EAL"/>
    <property type="match status" value="1"/>
</dbReference>